<evidence type="ECO:0000313" key="2">
    <source>
        <dbReference type="EMBL" id="MPY44017.1"/>
    </source>
</evidence>
<gene>
    <name evidence="2" type="ORF">FNH04_30190</name>
</gene>
<organism evidence="2 3">
    <name type="scientific">Streptomyces phyllanthi</name>
    <dbReference type="NCBI Taxonomy" id="1803180"/>
    <lineage>
        <taxon>Bacteria</taxon>
        <taxon>Bacillati</taxon>
        <taxon>Actinomycetota</taxon>
        <taxon>Actinomycetes</taxon>
        <taxon>Kitasatosporales</taxon>
        <taxon>Streptomycetaceae</taxon>
        <taxon>Streptomyces</taxon>
    </lineage>
</organism>
<reference evidence="2 3" key="1">
    <citation type="submission" date="2019-07" db="EMBL/GenBank/DDBJ databases">
        <title>New species of Amycolatopsis and Streptomyces.</title>
        <authorList>
            <person name="Duangmal K."/>
            <person name="Teo W.F.A."/>
            <person name="Lipun K."/>
        </authorList>
    </citation>
    <scope>NUCLEOTIDE SEQUENCE [LARGE SCALE GENOMIC DNA]</scope>
    <source>
        <strain evidence="2 3">TISTR 2346</strain>
    </source>
</reference>
<evidence type="ECO:0000256" key="1">
    <source>
        <dbReference type="SAM" id="MobiDB-lite"/>
    </source>
</evidence>
<dbReference type="AlphaFoldDB" id="A0A5N8W960"/>
<name>A0A5N8W960_9ACTN</name>
<proteinExistence type="predicted"/>
<keyword evidence="3" id="KW-1185">Reference proteome</keyword>
<sequence length="87" mass="9497">MSVSVGMDLDKPAPHQERAAEPRRVPARQDAPAEGCLVVAIRLPVRIVVLVLVVPVRMAWDALVVGGRFLRDAALRPLGRALLWVGR</sequence>
<comment type="caution">
    <text evidence="2">The sequence shown here is derived from an EMBL/GenBank/DDBJ whole genome shotgun (WGS) entry which is preliminary data.</text>
</comment>
<feature type="compositionally biased region" description="Basic and acidic residues" evidence="1">
    <location>
        <begin position="8"/>
        <end position="24"/>
    </location>
</feature>
<feature type="region of interest" description="Disordered" evidence="1">
    <location>
        <begin position="1"/>
        <end position="27"/>
    </location>
</feature>
<evidence type="ECO:0000313" key="3">
    <source>
        <dbReference type="Proteomes" id="UP000326979"/>
    </source>
</evidence>
<protein>
    <submittedName>
        <fullName evidence="2">Uncharacterized protein</fullName>
    </submittedName>
</protein>
<feature type="non-terminal residue" evidence="2">
    <location>
        <position position="87"/>
    </location>
</feature>
<accession>A0A5N8W960</accession>
<dbReference type="EMBL" id="VJZE01000280">
    <property type="protein sequence ID" value="MPY44017.1"/>
    <property type="molecule type" value="Genomic_DNA"/>
</dbReference>
<dbReference type="Proteomes" id="UP000326979">
    <property type="component" value="Unassembled WGS sequence"/>
</dbReference>